<dbReference type="OrthoDB" id="3340390at2759"/>
<dbReference type="InterPro" id="IPR012967">
    <property type="entry name" value="COMT_dimerisation"/>
</dbReference>
<keyword evidence="3" id="KW-0949">S-adenosyl-L-methionine</keyword>
<gene>
    <name evidence="5" type="ORF">TI39_contig4417g00002</name>
</gene>
<accession>A0A0F4G6U3</accession>
<keyword evidence="6" id="KW-1185">Reference proteome</keyword>
<evidence type="ECO:0000313" key="6">
    <source>
        <dbReference type="Proteomes" id="UP000033647"/>
    </source>
</evidence>
<reference evidence="5 6" key="1">
    <citation type="submission" date="2015-03" db="EMBL/GenBank/DDBJ databases">
        <title>RNA-seq based gene annotation and comparative genomics of four Zymoseptoria species reveal species-specific pathogenicity related genes and transposable element activity.</title>
        <authorList>
            <person name="Grandaubert J."/>
            <person name="Bhattacharyya A."/>
            <person name="Stukenbrock E.H."/>
        </authorList>
    </citation>
    <scope>NUCLEOTIDE SEQUENCE [LARGE SCALE GENOMIC DNA]</scope>
    <source>
        <strain evidence="5 6">Zb18110</strain>
    </source>
</reference>
<feature type="domain" description="O-methyltransferase dimerisation" evidence="4">
    <location>
        <begin position="55"/>
        <end position="107"/>
    </location>
</feature>
<dbReference type="GO" id="GO:0008168">
    <property type="term" value="F:methyltransferase activity"/>
    <property type="evidence" value="ECO:0007669"/>
    <property type="project" value="UniProtKB-KW"/>
</dbReference>
<dbReference type="Gene3D" id="1.10.10.10">
    <property type="entry name" value="Winged helix-like DNA-binding domain superfamily/Winged helix DNA-binding domain"/>
    <property type="match status" value="1"/>
</dbReference>
<evidence type="ECO:0000256" key="1">
    <source>
        <dbReference type="ARBA" id="ARBA00022603"/>
    </source>
</evidence>
<evidence type="ECO:0000313" key="5">
    <source>
        <dbReference type="EMBL" id="KJX93083.1"/>
    </source>
</evidence>
<keyword evidence="2" id="KW-0808">Transferase</keyword>
<dbReference type="SUPFAM" id="SSF46785">
    <property type="entry name" value="Winged helix' DNA-binding domain"/>
    <property type="match status" value="1"/>
</dbReference>
<sequence>MDSLSRQLALIDGSSFTNDEPGRKRICKAAAQLSQRLERPYEKVLRMVYTDPYLMAAVNTAIEMGLFKQLNGEAQSSSKLAKATGADVQLISRLLRILGSCGWVKEVTEDAFVGMELSLAAVEDSGMVSAIGHYFDVVATLAMRLPSF</sequence>
<evidence type="ECO:0000256" key="3">
    <source>
        <dbReference type="ARBA" id="ARBA00022691"/>
    </source>
</evidence>
<dbReference type="GO" id="GO:0032259">
    <property type="term" value="P:methylation"/>
    <property type="evidence" value="ECO:0007669"/>
    <property type="project" value="UniProtKB-KW"/>
</dbReference>
<dbReference type="PANTHER" id="PTHR43712">
    <property type="entry name" value="PUTATIVE (AFU_ORTHOLOGUE AFUA_4G14580)-RELATED"/>
    <property type="match status" value="1"/>
</dbReference>
<dbReference type="EMBL" id="LAFY01004376">
    <property type="protein sequence ID" value="KJX93083.1"/>
    <property type="molecule type" value="Genomic_DNA"/>
</dbReference>
<evidence type="ECO:0000256" key="2">
    <source>
        <dbReference type="ARBA" id="ARBA00022679"/>
    </source>
</evidence>
<protein>
    <recommendedName>
        <fullName evidence="4">O-methyltransferase dimerisation domain-containing protein</fullName>
    </recommendedName>
</protein>
<dbReference type="PANTHER" id="PTHR43712:SF2">
    <property type="entry name" value="O-METHYLTRANSFERASE CICE"/>
    <property type="match status" value="1"/>
</dbReference>
<dbReference type="GO" id="GO:0046983">
    <property type="term" value="F:protein dimerization activity"/>
    <property type="evidence" value="ECO:0007669"/>
    <property type="project" value="InterPro"/>
</dbReference>
<dbReference type="Pfam" id="PF08100">
    <property type="entry name" value="Dimerisation"/>
    <property type="match status" value="1"/>
</dbReference>
<dbReference type="AlphaFoldDB" id="A0A0F4G6U3"/>
<dbReference type="Proteomes" id="UP000033647">
    <property type="component" value="Unassembled WGS sequence"/>
</dbReference>
<comment type="caution">
    <text evidence="5">The sequence shown here is derived from an EMBL/GenBank/DDBJ whole genome shotgun (WGS) entry which is preliminary data.</text>
</comment>
<dbReference type="InterPro" id="IPR036390">
    <property type="entry name" value="WH_DNA-bd_sf"/>
</dbReference>
<name>A0A0F4G6U3_9PEZI</name>
<proteinExistence type="predicted"/>
<dbReference type="InterPro" id="IPR036388">
    <property type="entry name" value="WH-like_DNA-bd_sf"/>
</dbReference>
<keyword evidence="1" id="KW-0489">Methyltransferase</keyword>
<evidence type="ECO:0000259" key="4">
    <source>
        <dbReference type="Pfam" id="PF08100"/>
    </source>
</evidence>
<organism evidence="5 6">
    <name type="scientific">Zymoseptoria brevis</name>
    <dbReference type="NCBI Taxonomy" id="1047168"/>
    <lineage>
        <taxon>Eukaryota</taxon>
        <taxon>Fungi</taxon>
        <taxon>Dikarya</taxon>
        <taxon>Ascomycota</taxon>
        <taxon>Pezizomycotina</taxon>
        <taxon>Dothideomycetes</taxon>
        <taxon>Dothideomycetidae</taxon>
        <taxon>Mycosphaerellales</taxon>
        <taxon>Mycosphaerellaceae</taxon>
        <taxon>Zymoseptoria</taxon>
    </lineage>
</organism>